<dbReference type="InterPro" id="IPR000089">
    <property type="entry name" value="Biotin_lipoyl"/>
</dbReference>
<dbReference type="Pfam" id="PF00364">
    <property type="entry name" value="Biotin_lipoyl"/>
    <property type="match status" value="1"/>
</dbReference>
<dbReference type="SUPFAM" id="SSF51230">
    <property type="entry name" value="Single hybrid motif"/>
    <property type="match status" value="1"/>
</dbReference>
<reference evidence="3 4" key="1">
    <citation type="submission" date="2023-12" db="EMBL/GenBank/DDBJ databases">
        <title>A high-quality genome assembly for Dillenia turbinata (Dilleniales).</title>
        <authorList>
            <person name="Chanderbali A."/>
        </authorList>
    </citation>
    <scope>NUCLEOTIDE SEQUENCE [LARGE SCALE GENOMIC DNA]</scope>
    <source>
        <strain evidence="3">LSX21</strain>
        <tissue evidence="3">Leaf</tissue>
    </source>
</reference>
<dbReference type="CDD" id="cd06850">
    <property type="entry name" value="biotinyl_domain"/>
    <property type="match status" value="1"/>
</dbReference>
<evidence type="ECO:0000313" key="4">
    <source>
        <dbReference type="Proteomes" id="UP001370490"/>
    </source>
</evidence>
<evidence type="ECO:0000313" key="3">
    <source>
        <dbReference type="EMBL" id="KAK6929530.1"/>
    </source>
</evidence>
<feature type="region of interest" description="Disordered" evidence="1">
    <location>
        <begin position="99"/>
        <end position="131"/>
    </location>
</feature>
<sequence length="287" mass="30529">MESAAVLQSFQCSATITSHARSHGLPVGQKLFSSCIPRRGMLVSCAKTSETIAVASSQGSPSLEKQSQQRTIFPNGFEVGDFEMHLKRKIEVAQAPTPVVPASVPSPPAPTKQVESPSLAAVSSPPKSSPASPFVNVSQKASMLAALEASGATNYVVVTSTEVGTFRRGRTVKGKKQPPSCKPGDLIKEGQVIGFLDRFGIELPLKSDASGEVLKVLFEDGEPVGYGDPLIAVLPSSHRIKPVMLWLLNYTGEKDTVCEMRNFVAVLIPGFLGEIIGQHYVLGPSIM</sequence>
<organism evidence="3 4">
    <name type="scientific">Dillenia turbinata</name>
    <dbReference type="NCBI Taxonomy" id="194707"/>
    <lineage>
        <taxon>Eukaryota</taxon>
        <taxon>Viridiplantae</taxon>
        <taxon>Streptophyta</taxon>
        <taxon>Embryophyta</taxon>
        <taxon>Tracheophyta</taxon>
        <taxon>Spermatophyta</taxon>
        <taxon>Magnoliopsida</taxon>
        <taxon>eudicotyledons</taxon>
        <taxon>Gunneridae</taxon>
        <taxon>Pentapetalae</taxon>
        <taxon>Dilleniales</taxon>
        <taxon>Dilleniaceae</taxon>
        <taxon>Dillenia</taxon>
    </lineage>
</organism>
<dbReference type="AlphaFoldDB" id="A0AAN8V8J8"/>
<keyword evidence="4" id="KW-1185">Reference proteome</keyword>
<evidence type="ECO:0000256" key="1">
    <source>
        <dbReference type="SAM" id="MobiDB-lite"/>
    </source>
</evidence>
<feature type="compositionally biased region" description="Low complexity" evidence="1">
    <location>
        <begin position="116"/>
        <end position="131"/>
    </location>
</feature>
<evidence type="ECO:0000259" key="2">
    <source>
        <dbReference type="Pfam" id="PF00364"/>
    </source>
</evidence>
<dbReference type="InterPro" id="IPR053217">
    <property type="entry name" value="ACC_Biotin_Carrier"/>
</dbReference>
<dbReference type="EMBL" id="JBAMMX010000013">
    <property type="protein sequence ID" value="KAK6929530.1"/>
    <property type="molecule type" value="Genomic_DNA"/>
</dbReference>
<protein>
    <submittedName>
        <fullName evidence="3">Biotin/lipoyl attachment</fullName>
    </submittedName>
</protein>
<dbReference type="InterPro" id="IPR011053">
    <property type="entry name" value="Single_hybrid_motif"/>
</dbReference>
<dbReference type="Gene3D" id="2.40.50.100">
    <property type="match status" value="1"/>
</dbReference>
<proteinExistence type="predicted"/>
<gene>
    <name evidence="3" type="ORF">RJ641_005735</name>
</gene>
<dbReference type="Proteomes" id="UP001370490">
    <property type="component" value="Unassembled WGS sequence"/>
</dbReference>
<dbReference type="PANTHER" id="PTHR47597:SF2">
    <property type="entry name" value="LIPOYL-BINDING DOMAIN-CONTAINING PROTEIN"/>
    <property type="match status" value="1"/>
</dbReference>
<feature type="domain" description="Lipoyl-binding" evidence="2">
    <location>
        <begin position="176"/>
        <end position="232"/>
    </location>
</feature>
<name>A0AAN8V8J8_9MAGN</name>
<comment type="caution">
    <text evidence="3">The sequence shown here is derived from an EMBL/GenBank/DDBJ whole genome shotgun (WGS) entry which is preliminary data.</text>
</comment>
<accession>A0AAN8V8J8</accession>
<dbReference type="PANTHER" id="PTHR47597">
    <property type="entry name" value="IS A MEMBER OF THE PF|00364 BIOTIN-REQUIRING ENZYMES FAMILY-RELATED"/>
    <property type="match status" value="1"/>
</dbReference>
<feature type="non-terminal residue" evidence="3">
    <location>
        <position position="287"/>
    </location>
</feature>